<dbReference type="Gene3D" id="3.20.20.150">
    <property type="entry name" value="Divalent-metal-dependent TIM barrel enzymes"/>
    <property type="match status" value="1"/>
</dbReference>
<gene>
    <name evidence="2" type="ORF">JV16_02791</name>
</gene>
<dbReference type="RefSeq" id="WP_006322444.1">
    <property type="nucleotide sequence ID" value="NZ_JXTG01000027.1"/>
</dbReference>
<dbReference type="PANTHER" id="PTHR12110:SF41">
    <property type="entry name" value="INOSOSE DEHYDRATASE"/>
    <property type="match status" value="1"/>
</dbReference>
<organism evidence="2 3">
    <name type="scientific">Anoxybacillus ayderensis</name>
    <dbReference type="NCBI Taxonomy" id="265546"/>
    <lineage>
        <taxon>Bacteria</taxon>
        <taxon>Bacillati</taxon>
        <taxon>Bacillota</taxon>
        <taxon>Bacilli</taxon>
        <taxon>Bacillales</taxon>
        <taxon>Anoxybacillaceae</taxon>
        <taxon>Anoxybacillus</taxon>
    </lineage>
</organism>
<feature type="domain" description="Xylose isomerase-like TIM barrel" evidence="1">
    <location>
        <begin position="19"/>
        <end position="245"/>
    </location>
</feature>
<accession>A0A4S3KXU4</accession>
<comment type="caution">
    <text evidence="2">The sequence shown here is derived from an EMBL/GenBank/DDBJ whole genome shotgun (WGS) entry which is preliminary data.</text>
</comment>
<dbReference type="AlphaFoldDB" id="A0A0D0GWB7"/>
<dbReference type="PANTHER" id="PTHR12110">
    <property type="entry name" value="HYDROXYPYRUVATE ISOMERASE"/>
    <property type="match status" value="1"/>
</dbReference>
<evidence type="ECO:0000259" key="1">
    <source>
        <dbReference type="Pfam" id="PF01261"/>
    </source>
</evidence>
<dbReference type="PATRIC" id="fig|265546.4.peg.2792"/>
<accession>A0A0D0GWB7</accession>
<dbReference type="Pfam" id="PF01261">
    <property type="entry name" value="AP_endonuc_2"/>
    <property type="match status" value="1"/>
</dbReference>
<evidence type="ECO:0000313" key="2">
    <source>
        <dbReference type="EMBL" id="KIP20061.1"/>
    </source>
</evidence>
<dbReference type="InterPro" id="IPR050312">
    <property type="entry name" value="IolE/XylAMocC-like"/>
</dbReference>
<dbReference type="Proteomes" id="UP000032047">
    <property type="component" value="Unassembled WGS sequence"/>
</dbReference>
<dbReference type="EMBL" id="JXTG01000027">
    <property type="protein sequence ID" value="KIP20061.1"/>
    <property type="molecule type" value="Genomic_DNA"/>
</dbReference>
<sequence>MKKSIFSDEISEDLSEAIDLAVKYDIEALELRNVWNKSIVEVSTSELGEIKARMEESNLSVSCIATFAFKCRYDSDSEFQESMDIIKRGLEAAQFLNARVLRVFTFWKPNFEVSLEELAEKMRPAVELFRNTNVILGIENGSRTIVGSTRDIGALIDIINEPFVGVVWDPGNCLFGERESDPFPEGYSHIRGKVAHLHIKDVKVTPEGPRYVELGKGDIDFREILKQLKRDGYEGYASIETHWRPNFHFTRQELDLPYAHISREGYEASEIYLSKFREMWPGA</sequence>
<evidence type="ECO:0000313" key="3">
    <source>
        <dbReference type="Proteomes" id="UP000032047"/>
    </source>
</evidence>
<dbReference type="InterPro" id="IPR013022">
    <property type="entry name" value="Xyl_isomerase-like_TIM-brl"/>
</dbReference>
<proteinExistence type="predicted"/>
<protein>
    <submittedName>
        <fullName evidence="2">L-xylulose 5-phosphate 3-epimerase</fullName>
    </submittedName>
</protein>
<name>A0A0D0GWB7_9BACL</name>
<keyword evidence="3" id="KW-1185">Reference proteome</keyword>
<dbReference type="SUPFAM" id="SSF51658">
    <property type="entry name" value="Xylose isomerase-like"/>
    <property type="match status" value="1"/>
</dbReference>
<dbReference type="InterPro" id="IPR036237">
    <property type="entry name" value="Xyl_isomerase-like_sf"/>
</dbReference>
<reference evidence="2 3" key="1">
    <citation type="submission" date="2015-01" db="EMBL/GenBank/DDBJ databases">
        <title>Genome sequence of Anoxybacillus ayderensis strain AB04.</title>
        <authorList>
            <person name="Belduz A.O."/>
            <person name="Canakci S."/>
            <person name="Chan K.-G."/>
            <person name="Kahar U.M."/>
            <person name="Yaakob A.S."/>
            <person name="Chan C.S."/>
            <person name="Goh K.M."/>
        </authorList>
    </citation>
    <scope>NUCLEOTIDE SEQUENCE [LARGE SCALE GENOMIC DNA]</scope>
    <source>
        <strain evidence="2 3">AB04</strain>
    </source>
</reference>